<evidence type="ECO:0000313" key="3">
    <source>
        <dbReference type="EMBL" id="MFD1144185.1"/>
    </source>
</evidence>
<name>A0ABW3QNR2_9BACT</name>
<keyword evidence="1" id="KW-0378">Hydrolase</keyword>
<feature type="chain" id="PRO_5045064220" evidence="2">
    <location>
        <begin position="23"/>
        <end position="442"/>
    </location>
</feature>
<evidence type="ECO:0000256" key="2">
    <source>
        <dbReference type="SAM" id="SignalP"/>
    </source>
</evidence>
<dbReference type="PANTHER" id="PTHR31377:SF0">
    <property type="entry name" value="AGMATINE DEIMINASE-RELATED"/>
    <property type="match status" value="1"/>
</dbReference>
<dbReference type="Pfam" id="PF04371">
    <property type="entry name" value="PAD_porph"/>
    <property type="match status" value="2"/>
</dbReference>
<comment type="caution">
    <text evidence="3">The sequence shown here is derived from an EMBL/GenBank/DDBJ whole genome shotgun (WGS) entry which is preliminary data.</text>
</comment>
<keyword evidence="4" id="KW-1185">Reference proteome</keyword>
<sequence>MKRIPFWLFLVAFLAVTLSSCLKDHVDPTGPGADPDAAFYMPAEFEPLASVWLSAPTVDYKNGLSMLAVQAEMIKEILPTTTKVDYAVNSPEDIDALKTALISRGVAQAAIDTAIHFHTVSHGDLWIRDTGGTFMKNKKGGYQVVDFDFDAYRTKEYIPDASYAIYQLDNDVSLGTGAAKGASVLRSTLITEGGNLHFNGKGTVIAVKKSLLASNPSLTLSQIEAELKRVFNLKKVIFLNENTASDSHPVLESPKLFNGQAYFNFGVWHADEMVSWIDDHTVLLPQVPASELASGNPFTQVSYQALEDAYQILSHETNQDGKPLTIIRAPEPSPIVVELNAGDVMYESLKEMKGIQHFPTDGSPVQFVMAAGYMNYVVTNDVVLIPKFYKPGRDASLQQKDEEFNQLIKSLYPTRKVKQLDADAITVGGGGMHCITQQVPAL</sequence>
<dbReference type="PROSITE" id="PS51257">
    <property type="entry name" value="PROKAR_LIPOPROTEIN"/>
    <property type="match status" value="1"/>
</dbReference>
<dbReference type="InterPro" id="IPR007466">
    <property type="entry name" value="Peptidyl-Arg-deiminase_porph"/>
</dbReference>
<dbReference type="PANTHER" id="PTHR31377">
    <property type="entry name" value="AGMATINE DEIMINASE-RELATED"/>
    <property type="match status" value="1"/>
</dbReference>
<organism evidence="3 4">
    <name type="scientific">Larkinella insperata</name>
    <dbReference type="NCBI Taxonomy" id="332158"/>
    <lineage>
        <taxon>Bacteria</taxon>
        <taxon>Pseudomonadati</taxon>
        <taxon>Bacteroidota</taxon>
        <taxon>Cytophagia</taxon>
        <taxon>Cytophagales</taxon>
        <taxon>Spirosomataceae</taxon>
        <taxon>Larkinella</taxon>
    </lineage>
</organism>
<protein>
    <submittedName>
        <fullName evidence="3">Agmatine/peptidylarginine deiminase</fullName>
    </submittedName>
</protein>
<dbReference type="Proteomes" id="UP001597116">
    <property type="component" value="Unassembled WGS sequence"/>
</dbReference>
<dbReference type="SUPFAM" id="SSF55909">
    <property type="entry name" value="Pentein"/>
    <property type="match status" value="1"/>
</dbReference>
<dbReference type="Gene3D" id="3.75.10.10">
    <property type="entry name" value="L-arginine/glycine Amidinotransferase, Chain A"/>
    <property type="match status" value="1"/>
</dbReference>
<evidence type="ECO:0000256" key="1">
    <source>
        <dbReference type="ARBA" id="ARBA00022801"/>
    </source>
</evidence>
<dbReference type="RefSeq" id="WP_265989014.1">
    <property type="nucleotide sequence ID" value="NZ_CP110973.1"/>
</dbReference>
<accession>A0ABW3QNR2</accession>
<feature type="signal peptide" evidence="2">
    <location>
        <begin position="1"/>
        <end position="22"/>
    </location>
</feature>
<proteinExistence type="predicted"/>
<keyword evidence="2" id="KW-0732">Signal</keyword>
<dbReference type="EMBL" id="JBHTLP010000021">
    <property type="protein sequence ID" value="MFD1144185.1"/>
    <property type="molecule type" value="Genomic_DNA"/>
</dbReference>
<evidence type="ECO:0000313" key="4">
    <source>
        <dbReference type="Proteomes" id="UP001597116"/>
    </source>
</evidence>
<reference evidence="4" key="1">
    <citation type="journal article" date="2019" name="Int. J. Syst. Evol. Microbiol.">
        <title>The Global Catalogue of Microorganisms (GCM) 10K type strain sequencing project: providing services to taxonomists for standard genome sequencing and annotation.</title>
        <authorList>
            <consortium name="The Broad Institute Genomics Platform"/>
            <consortium name="The Broad Institute Genome Sequencing Center for Infectious Disease"/>
            <person name="Wu L."/>
            <person name="Ma J."/>
        </authorList>
    </citation>
    <scope>NUCLEOTIDE SEQUENCE [LARGE SCALE GENOMIC DNA]</scope>
    <source>
        <strain evidence="4">CCUG 55608</strain>
    </source>
</reference>
<gene>
    <name evidence="3" type="ORF">ACFQ4C_23875</name>
</gene>